<evidence type="ECO:0000313" key="1">
    <source>
        <dbReference type="EMBL" id="TDY00597.1"/>
    </source>
</evidence>
<sequence length="108" mass="12169">MAEIIEFPDNFFGKHDRERVESFAGHEVAHGRATRWHWAKDDDDDDIFQLFAGGADEYLILSLSRDREQDAYCAHDGEGRHLVSGSLDHLMAEVDAYLTALHGEPPAS</sequence>
<keyword evidence="2" id="KW-1185">Reference proteome</keyword>
<dbReference type="Proteomes" id="UP000294914">
    <property type="component" value="Unassembled WGS sequence"/>
</dbReference>
<name>A0A4R8ISI1_9GAMM</name>
<gene>
    <name evidence="1" type="ORF">EDC23_2101</name>
</gene>
<dbReference type="AlphaFoldDB" id="A0A4R8ISI1"/>
<accession>A0A4R8ISI1</accession>
<protein>
    <submittedName>
        <fullName evidence="1">Uncharacterized protein</fullName>
    </submittedName>
</protein>
<proteinExistence type="predicted"/>
<dbReference type="EMBL" id="SOQX01000005">
    <property type="protein sequence ID" value="TDY00597.1"/>
    <property type="molecule type" value="Genomic_DNA"/>
</dbReference>
<organism evidence="1 2">
    <name type="scientific">Thiohalophilus thiocyanatoxydans</name>
    <dbReference type="NCBI Taxonomy" id="381308"/>
    <lineage>
        <taxon>Bacteria</taxon>
        <taxon>Pseudomonadati</taxon>
        <taxon>Pseudomonadota</taxon>
        <taxon>Gammaproteobacteria</taxon>
        <taxon>Thiohalomonadales</taxon>
        <taxon>Thiohalophilaceae</taxon>
        <taxon>Thiohalophilus</taxon>
    </lineage>
</organism>
<dbReference type="RefSeq" id="WP_134084255.1">
    <property type="nucleotide sequence ID" value="NZ_SOQX01000005.1"/>
</dbReference>
<comment type="caution">
    <text evidence="1">The sequence shown here is derived from an EMBL/GenBank/DDBJ whole genome shotgun (WGS) entry which is preliminary data.</text>
</comment>
<evidence type="ECO:0000313" key="2">
    <source>
        <dbReference type="Proteomes" id="UP000294914"/>
    </source>
</evidence>
<reference evidence="1 2" key="1">
    <citation type="submission" date="2019-03" db="EMBL/GenBank/DDBJ databases">
        <title>Genomic Encyclopedia of Type Strains, Phase IV (KMG-IV): sequencing the most valuable type-strain genomes for metagenomic binning, comparative biology and taxonomic classification.</title>
        <authorList>
            <person name="Goeker M."/>
        </authorList>
    </citation>
    <scope>NUCLEOTIDE SEQUENCE [LARGE SCALE GENOMIC DNA]</scope>
    <source>
        <strain evidence="1 2">DSM 16326</strain>
    </source>
</reference>